<organism evidence="1 2">
    <name type="scientific">Nelumbo nucifera</name>
    <name type="common">Sacred lotus</name>
    <dbReference type="NCBI Taxonomy" id="4432"/>
    <lineage>
        <taxon>Eukaryota</taxon>
        <taxon>Viridiplantae</taxon>
        <taxon>Streptophyta</taxon>
        <taxon>Embryophyta</taxon>
        <taxon>Tracheophyta</taxon>
        <taxon>Spermatophyta</taxon>
        <taxon>Magnoliopsida</taxon>
        <taxon>Proteales</taxon>
        <taxon>Nelumbonaceae</taxon>
        <taxon>Nelumbo</taxon>
    </lineage>
</organism>
<comment type="caution">
    <text evidence="1">The sequence shown here is derived from an EMBL/GenBank/DDBJ whole genome shotgun (WGS) entry which is preliminary data.</text>
</comment>
<evidence type="ECO:0000313" key="1">
    <source>
        <dbReference type="EMBL" id="DAD23598.1"/>
    </source>
</evidence>
<name>A0A822Y1R7_NELNU</name>
<dbReference type="AlphaFoldDB" id="A0A822Y1R7"/>
<gene>
    <name evidence="1" type="ORF">HUJ06_025061</name>
</gene>
<proteinExistence type="predicted"/>
<evidence type="ECO:0000313" key="2">
    <source>
        <dbReference type="Proteomes" id="UP000607653"/>
    </source>
</evidence>
<keyword evidence="2" id="KW-1185">Reference proteome</keyword>
<protein>
    <submittedName>
        <fullName evidence="1">Uncharacterized protein</fullName>
    </submittedName>
</protein>
<accession>A0A822Y1R7</accession>
<dbReference type="Proteomes" id="UP000607653">
    <property type="component" value="Unassembled WGS sequence"/>
</dbReference>
<sequence length="74" mass="8937">MSDILPKKFLSHYNKLCKNFWWTSSMMEIIFIQFYEKQCQPKHKGEIGLRPCLEMNKTMFSKQIWRLISDGNAF</sequence>
<reference evidence="1 2" key="1">
    <citation type="journal article" date="2020" name="Mol. Biol. Evol.">
        <title>Distinct Expression and Methylation Patterns for Genes with Different Fates following a Single Whole-Genome Duplication in Flowering Plants.</title>
        <authorList>
            <person name="Shi T."/>
            <person name="Rahmani R.S."/>
            <person name="Gugger P.F."/>
            <person name="Wang M."/>
            <person name="Li H."/>
            <person name="Zhang Y."/>
            <person name="Li Z."/>
            <person name="Wang Q."/>
            <person name="Van de Peer Y."/>
            <person name="Marchal K."/>
            <person name="Chen J."/>
        </authorList>
    </citation>
    <scope>NUCLEOTIDE SEQUENCE [LARGE SCALE GENOMIC DNA]</scope>
    <source>
        <tissue evidence="1">Leaf</tissue>
    </source>
</reference>
<dbReference type="EMBL" id="DUZY01000001">
    <property type="protein sequence ID" value="DAD23598.1"/>
    <property type="molecule type" value="Genomic_DNA"/>
</dbReference>